<keyword evidence="5" id="KW-0902">Two-component regulatory system</keyword>
<dbReference type="Pfam" id="PF02518">
    <property type="entry name" value="HATPase_c"/>
    <property type="match status" value="1"/>
</dbReference>
<dbReference type="PROSITE" id="PS50109">
    <property type="entry name" value="HIS_KIN"/>
    <property type="match status" value="1"/>
</dbReference>
<evidence type="ECO:0000313" key="7">
    <source>
        <dbReference type="EMBL" id="GGJ52932.1"/>
    </source>
</evidence>
<proteinExistence type="predicted"/>
<sequence length="250" mass="27290">MLHLGGTHIRLYRGHQGSLHEKFRFGFPFVRDGQFACLRDALLLTQEAFMWPLVVAGSAGDLQEIAGFPDIQPWRTTLIAPWNSLQELAREVWGGIQGQFAFDRKQRNLQVLRDAQGHTLQDVKGILKASPSHQGAVLLVRADVGATLHGSEELAPGSKVTLSMTCGGAEVELRVQDTGIGIPEEDLEKVFERFYRASHQRLGKDPGGTGLGLAIARTIVDEHGGTIQLESKVGVGTTVVVRLPAQRELS</sequence>
<dbReference type="InterPro" id="IPR036890">
    <property type="entry name" value="HATPase_C_sf"/>
</dbReference>
<dbReference type="SMART" id="SM00387">
    <property type="entry name" value="HATPase_c"/>
    <property type="match status" value="1"/>
</dbReference>
<evidence type="ECO:0000256" key="3">
    <source>
        <dbReference type="ARBA" id="ARBA00022679"/>
    </source>
</evidence>
<dbReference type="CDD" id="cd00075">
    <property type="entry name" value="HATPase"/>
    <property type="match status" value="1"/>
</dbReference>
<feature type="domain" description="Histidine kinase" evidence="6">
    <location>
        <begin position="160"/>
        <end position="247"/>
    </location>
</feature>
<comment type="catalytic activity">
    <reaction evidence="1">
        <text>ATP + protein L-histidine = ADP + protein N-phospho-L-histidine.</text>
        <dbReference type="EC" id="2.7.13.3"/>
    </reaction>
</comment>
<dbReference type="EC" id="2.7.13.3" evidence="2"/>
<dbReference type="PANTHER" id="PTHR43711">
    <property type="entry name" value="TWO-COMPONENT HISTIDINE KINASE"/>
    <property type="match status" value="1"/>
</dbReference>
<dbReference type="InterPro" id="IPR003594">
    <property type="entry name" value="HATPase_dom"/>
</dbReference>
<evidence type="ECO:0000256" key="1">
    <source>
        <dbReference type="ARBA" id="ARBA00000085"/>
    </source>
</evidence>
<dbReference type="InterPro" id="IPR004358">
    <property type="entry name" value="Sig_transdc_His_kin-like_C"/>
</dbReference>
<keyword evidence="8" id="KW-1185">Reference proteome</keyword>
<evidence type="ECO:0000256" key="2">
    <source>
        <dbReference type="ARBA" id="ARBA00012438"/>
    </source>
</evidence>
<keyword evidence="4" id="KW-0418">Kinase</keyword>
<evidence type="ECO:0000313" key="8">
    <source>
        <dbReference type="Proteomes" id="UP000632222"/>
    </source>
</evidence>
<organism evidence="7 8">
    <name type="scientific">Deinococcus roseus</name>
    <dbReference type="NCBI Taxonomy" id="392414"/>
    <lineage>
        <taxon>Bacteria</taxon>
        <taxon>Thermotogati</taxon>
        <taxon>Deinococcota</taxon>
        <taxon>Deinococci</taxon>
        <taxon>Deinococcales</taxon>
        <taxon>Deinococcaceae</taxon>
        <taxon>Deinococcus</taxon>
    </lineage>
</organism>
<gene>
    <name evidence="7" type="ORF">GCM10008938_43640</name>
</gene>
<reference evidence="8" key="1">
    <citation type="journal article" date="2019" name="Int. J. Syst. Evol. Microbiol.">
        <title>The Global Catalogue of Microorganisms (GCM) 10K type strain sequencing project: providing services to taxonomists for standard genome sequencing and annotation.</title>
        <authorList>
            <consortium name="The Broad Institute Genomics Platform"/>
            <consortium name="The Broad Institute Genome Sequencing Center for Infectious Disease"/>
            <person name="Wu L."/>
            <person name="Ma J."/>
        </authorList>
    </citation>
    <scope>NUCLEOTIDE SEQUENCE [LARGE SCALE GENOMIC DNA]</scope>
    <source>
        <strain evidence="8">JCM 14370</strain>
    </source>
</reference>
<name>A0ABQ2DDB2_9DEIO</name>
<keyword evidence="3" id="KW-0808">Transferase</keyword>
<dbReference type="InterPro" id="IPR005467">
    <property type="entry name" value="His_kinase_dom"/>
</dbReference>
<accession>A0ABQ2DDB2</accession>
<evidence type="ECO:0000256" key="5">
    <source>
        <dbReference type="ARBA" id="ARBA00023012"/>
    </source>
</evidence>
<dbReference type="SUPFAM" id="SSF55874">
    <property type="entry name" value="ATPase domain of HSP90 chaperone/DNA topoisomerase II/histidine kinase"/>
    <property type="match status" value="1"/>
</dbReference>
<evidence type="ECO:0000259" key="6">
    <source>
        <dbReference type="PROSITE" id="PS50109"/>
    </source>
</evidence>
<dbReference type="EMBL" id="BMOD01000025">
    <property type="protein sequence ID" value="GGJ52932.1"/>
    <property type="molecule type" value="Genomic_DNA"/>
</dbReference>
<dbReference type="Gene3D" id="3.30.565.10">
    <property type="entry name" value="Histidine kinase-like ATPase, C-terminal domain"/>
    <property type="match status" value="1"/>
</dbReference>
<protein>
    <recommendedName>
        <fullName evidence="2">histidine kinase</fullName>
        <ecNumber evidence="2">2.7.13.3</ecNumber>
    </recommendedName>
</protein>
<evidence type="ECO:0000256" key="4">
    <source>
        <dbReference type="ARBA" id="ARBA00022777"/>
    </source>
</evidence>
<dbReference type="PRINTS" id="PR00344">
    <property type="entry name" value="BCTRLSENSOR"/>
</dbReference>
<dbReference type="PANTHER" id="PTHR43711:SF1">
    <property type="entry name" value="HISTIDINE KINASE 1"/>
    <property type="match status" value="1"/>
</dbReference>
<dbReference type="Proteomes" id="UP000632222">
    <property type="component" value="Unassembled WGS sequence"/>
</dbReference>
<dbReference type="InterPro" id="IPR050736">
    <property type="entry name" value="Sensor_HK_Regulatory"/>
</dbReference>
<comment type="caution">
    <text evidence="7">The sequence shown here is derived from an EMBL/GenBank/DDBJ whole genome shotgun (WGS) entry which is preliminary data.</text>
</comment>